<proteinExistence type="predicted"/>
<dbReference type="Proteomes" id="UP000805193">
    <property type="component" value="Unassembled WGS sequence"/>
</dbReference>
<accession>A0AC60PJI7</accession>
<protein>
    <submittedName>
        <fullName evidence="1">Uncharacterized protein</fullName>
    </submittedName>
</protein>
<comment type="caution">
    <text evidence="1">The sequence shown here is derived from an EMBL/GenBank/DDBJ whole genome shotgun (WGS) entry which is preliminary data.</text>
</comment>
<dbReference type="EMBL" id="JABSTQ010010432">
    <property type="protein sequence ID" value="KAG0421035.1"/>
    <property type="molecule type" value="Genomic_DNA"/>
</dbReference>
<keyword evidence="2" id="KW-1185">Reference proteome</keyword>
<name>A0AC60PJI7_IXOPE</name>
<evidence type="ECO:0000313" key="2">
    <source>
        <dbReference type="Proteomes" id="UP000805193"/>
    </source>
</evidence>
<sequence>MFFCCTVGNEAATFVSHKAVLDQGSGPDKPAVVDKEVGPAYTEPCFMGYNSVRDDEARLESLSATSFSLFALLLSLLPDPGIFRHHNKPELVDLDAALFLKLDSSFWLVRHPMRCCG</sequence>
<reference evidence="1 2" key="1">
    <citation type="journal article" date="2020" name="Cell">
        <title>Large-Scale Comparative Analyses of Tick Genomes Elucidate Their Genetic Diversity and Vector Capacities.</title>
        <authorList>
            <consortium name="Tick Genome and Microbiome Consortium (TIGMIC)"/>
            <person name="Jia N."/>
            <person name="Wang J."/>
            <person name="Shi W."/>
            <person name="Du L."/>
            <person name="Sun Y."/>
            <person name="Zhan W."/>
            <person name="Jiang J.F."/>
            <person name="Wang Q."/>
            <person name="Zhang B."/>
            <person name="Ji P."/>
            <person name="Bell-Sakyi L."/>
            <person name="Cui X.M."/>
            <person name="Yuan T.T."/>
            <person name="Jiang B.G."/>
            <person name="Yang W.F."/>
            <person name="Lam T.T."/>
            <person name="Chang Q.C."/>
            <person name="Ding S.J."/>
            <person name="Wang X.J."/>
            <person name="Zhu J.G."/>
            <person name="Ruan X.D."/>
            <person name="Zhao L."/>
            <person name="Wei J.T."/>
            <person name="Ye R.Z."/>
            <person name="Que T.C."/>
            <person name="Du C.H."/>
            <person name="Zhou Y.H."/>
            <person name="Cheng J.X."/>
            <person name="Dai P.F."/>
            <person name="Guo W.B."/>
            <person name="Han X.H."/>
            <person name="Huang E.J."/>
            <person name="Li L.F."/>
            <person name="Wei W."/>
            <person name="Gao Y.C."/>
            <person name="Liu J.Z."/>
            <person name="Shao H.Z."/>
            <person name="Wang X."/>
            <person name="Wang C.C."/>
            <person name="Yang T.C."/>
            <person name="Huo Q.B."/>
            <person name="Li W."/>
            <person name="Chen H.Y."/>
            <person name="Chen S.E."/>
            <person name="Zhou L.G."/>
            <person name="Ni X.B."/>
            <person name="Tian J.H."/>
            <person name="Sheng Y."/>
            <person name="Liu T."/>
            <person name="Pan Y.S."/>
            <person name="Xia L.Y."/>
            <person name="Li J."/>
            <person name="Zhao F."/>
            <person name="Cao W.C."/>
        </authorList>
    </citation>
    <scope>NUCLEOTIDE SEQUENCE [LARGE SCALE GENOMIC DNA]</scope>
    <source>
        <strain evidence="1">Iper-2018</strain>
    </source>
</reference>
<organism evidence="1 2">
    <name type="scientific">Ixodes persulcatus</name>
    <name type="common">Taiga tick</name>
    <dbReference type="NCBI Taxonomy" id="34615"/>
    <lineage>
        <taxon>Eukaryota</taxon>
        <taxon>Metazoa</taxon>
        <taxon>Ecdysozoa</taxon>
        <taxon>Arthropoda</taxon>
        <taxon>Chelicerata</taxon>
        <taxon>Arachnida</taxon>
        <taxon>Acari</taxon>
        <taxon>Parasitiformes</taxon>
        <taxon>Ixodida</taxon>
        <taxon>Ixodoidea</taxon>
        <taxon>Ixodidae</taxon>
        <taxon>Ixodinae</taxon>
        <taxon>Ixodes</taxon>
    </lineage>
</organism>
<evidence type="ECO:0000313" key="1">
    <source>
        <dbReference type="EMBL" id="KAG0421035.1"/>
    </source>
</evidence>
<gene>
    <name evidence="1" type="ORF">HPB47_003067</name>
</gene>